<accession>A0ABQ2XAZ9</accession>
<proteinExistence type="predicted"/>
<organism evidence="1 2">
    <name type="scientific">Undibacterium macrobrachii</name>
    <dbReference type="NCBI Taxonomy" id="1119058"/>
    <lineage>
        <taxon>Bacteria</taxon>
        <taxon>Pseudomonadati</taxon>
        <taxon>Pseudomonadota</taxon>
        <taxon>Betaproteobacteria</taxon>
        <taxon>Burkholderiales</taxon>
        <taxon>Oxalobacteraceae</taxon>
        <taxon>Undibacterium</taxon>
    </lineage>
</organism>
<gene>
    <name evidence="1" type="ORF">GCM10011282_11880</name>
</gene>
<evidence type="ECO:0000313" key="2">
    <source>
        <dbReference type="Proteomes" id="UP000620127"/>
    </source>
</evidence>
<comment type="caution">
    <text evidence="1">The sequence shown here is derived from an EMBL/GenBank/DDBJ whole genome shotgun (WGS) entry which is preliminary data.</text>
</comment>
<keyword evidence="2" id="KW-1185">Reference proteome</keyword>
<sequence>MDTIALILCACELKKILTKTTAMYGNTLPCKVSIFRYKMRDKYNKFATEIRVINCKKIFLINLSENLQVELDISHLINFLISFQVLPNRFG</sequence>
<evidence type="ECO:0000313" key="1">
    <source>
        <dbReference type="EMBL" id="GGX07715.1"/>
    </source>
</evidence>
<reference evidence="2" key="1">
    <citation type="journal article" date="2019" name="Int. J. Syst. Evol. Microbiol.">
        <title>The Global Catalogue of Microorganisms (GCM) 10K type strain sequencing project: providing services to taxonomists for standard genome sequencing and annotation.</title>
        <authorList>
            <consortium name="The Broad Institute Genomics Platform"/>
            <consortium name="The Broad Institute Genome Sequencing Center for Infectious Disease"/>
            <person name="Wu L."/>
            <person name="Ma J."/>
        </authorList>
    </citation>
    <scope>NUCLEOTIDE SEQUENCE [LARGE SCALE GENOMIC DNA]</scope>
    <source>
        <strain evidence="2">KCTC 23916</strain>
    </source>
</reference>
<protein>
    <submittedName>
        <fullName evidence="1">Uncharacterized protein</fullName>
    </submittedName>
</protein>
<dbReference type="Proteomes" id="UP000620127">
    <property type="component" value="Unassembled WGS sequence"/>
</dbReference>
<dbReference type="EMBL" id="BMYT01000002">
    <property type="protein sequence ID" value="GGX07715.1"/>
    <property type="molecule type" value="Genomic_DNA"/>
</dbReference>
<name>A0ABQ2XAZ9_9BURK</name>